<gene>
    <name evidence="1" type="ORF">PLUA15_270012</name>
</gene>
<reference evidence="1 2" key="1">
    <citation type="submission" date="2017-08" db="EMBL/GenBank/DDBJ databases">
        <authorList>
            <person name="Chaillou S."/>
        </authorList>
    </citation>
    <scope>NUCLEOTIDE SEQUENCE [LARGE SCALE GENOMIC DNA]</scope>
    <source>
        <strain evidence="1 2">MFPA15A1205</strain>
    </source>
</reference>
<dbReference type="RefSeq" id="WP_097192110.1">
    <property type="nucleotide sequence ID" value="NZ_OBKZ01000020.1"/>
</dbReference>
<name>A0AAX2H9R9_9PSED</name>
<evidence type="ECO:0008006" key="3">
    <source>
        <dbReference type="Google" id="ProtNLM"/>
    </source>
</evidence>
<protein>
    <recommendedName>
        <fullName evidence="3">Phage terminase small subunit P27 family</fullName>
    </recommendedName>
</protein>
<organism evidence="1 2">
    <name type="scientific">Pseudomonas lundensis</name>
    <dbReference type="NCBI Taxonomy" id="86185"/>
    <lineage>
        <taxon>Bacteria</taxon>
        <taxon>Pseudomonadati</taxon>
        <taxon>Pseudomonadota</taxon>
        <taxon>Gammaproteobacteria</taxon>
        <taxon>Pseudomonadales</taxon>
        <taxon>Pseudomonadaceae</taxon>
        <taxon>Pseudomonas</taxon>
    </lineage>
</organism>
<dbReference type="Proteomes" id="UP000219564">
    <property type="component" value="Unassembled WGS sequence"/>
</dbReference>
<dbReference type="EMBL" id="OBKZ01000020">
    <property type="protein sequence ID" value="SOB53030.1"/>
    <property type="molecule type" value="Genomic_DNA"/>
</dbReference>
<dbReference type="NCBIfam" id="TIGR01558">
    <property type="entry name" value="sm_term_P27"/>
    <property type="match status" value="1"/>
</dbReference>
<accession>A0AAX2H9R9</accession>
<evidence type="ECO:0000313" key="1">
    <source>
        <dbReference type="EMBL" id="SOB53030.1"/>
    </source>
</evidence>
<evidence type="ECO:0000313" key="2">
    <source>
        <dbReference type="Proteomes" id="UP000219564"/>
    </source>
</evidence>
<dbReference type="AlphaFoldDB" id="A0AAX2H9R9"/>
<proteinExistence type="predicted"/>
<sequence>MAGNQNSGRHAKPAIVHLLNGNPSKKNREVLLHEQSQPLAPVEAPPMPDWLSAEAQAEWERIVPDLEMLGLISRLDRQAMVHYCEAAAEYRFWTLKMREFSQGQSLRGDVQTYRSGAQDLSVWRKLRNDAERRANEAGSRFGLSPLARRSLKAVPPQGELFPNEQKRIADKYF</sequence>
<comment type="caution">
    <text evidence="1">The sequence shown here is derived from an EMBL/GenBank/DDBJ whole genome shotgun (WGS) entry which is preliminary data.</text>
</comment>
<dbReference type="InterPro" id="IPR006448">
    <property type="entry name" value="Phage_term_ssu_P27"/>
</dbReference>
<dbReference type="Pfam" id="PF05119">
    <property type="entry name" value="Terminase_4"/>
    <property type="match status" value="1"/>
</dbReference>